<accession>A0A0G4LBE3</accession>
<evidence type="ECO:0000313" key="3">
    <source>
        <dbReference type="Proteomes" id="UP000044602"/>
    </source>
</evidence>
<keyword evidence="3" id="KW-1185">Reference proteome</keyword>
<feature type="region of interest" description="Disordered" evidence="1">
    <location>
        <begin position="153"/>
        <end position="189"/>
    </location>
</feature>
<name>A0A0G4LBE3_VERLO</name>
<organism evidence="2 3">
    <name type="scientific">Verticillium longisporum</name>
    <name type="common">Verticillium dahliae var. longisporum</name>
    <dbReference type="NCBI Taxonomy" id="100787"/>
    <lineage>
        <taxon>Eukaryota</taxon>
        <taxon>Fungi</taxon>
        <taxon>Dikarya</taxon>
        <taxon>Ascomycota</taxon>
        <taxon>Pezizomycotina</taxon>
        <taxon>Sordariomycetes</taxon>
        <taxon>Hypocreomycetidae</taxon>
        <taxon>Glomerellales</taxon>
        <taxon>Plectosphaerellaceae</taxon>
        <taxon>Verticillium</taxon>
    </lineage>
</organism>
<protein>
    <submittedName>
        <fullName evidence="2">Uncharacterized protein</fullName>
    </submittedName>
</protein>
<dbReference type="AlphaFoldDB" id="A0A0G4LBE3"/>
<sequence>SQAELQRDRMGLPVPPPQLAQDQIINQGNIWMLASENPDPARIMLPKHLFSPPWAPGNAQSEKRVASPLRTCSRIRQQRRLKQQPTFHPSFGTVCPRSNWPAEPWKTSIVTRSAQSPVEASSALEEIRTAKEYNGWLVSAGYSRKLRSASYYAPETPLLTSMGPRKRTERKASALSSKNLLQDSPAKTT</sequence>
<feature type="non-terminal residue" evidence="2">
    <location>
        <position position="1"/>
    </location>
</feature>
<feature type="compositionally biased region" description="Polar residues" evidence="1">
    <location>
        <begin position="174"/>
        <end position="189"/>
    </location>
</feature>
<evidence type="ECO:0000256" key="1">
    <source>
        <dbReference type="SAM" id="MobiDB-lite"/>
    </source>
</evidence>
<proteinExistence type="predicted"/>
<reference evidence="2 3" key="1">
    <citation type="submission" date="2015-05" db="EMBL/GenBank/DDBJ databases">
        <authorList>
            <person name="Wang D.B."/>
            <person name="Wang M."/>
        </authorList>
    </citation>
    <scope>NUCLEOTIDE SEQUENCE [LARGE SCALE GENOMIC DNA]</scope>
    <source>
        <strain evidence="2">VL1</strain>
    </source>
</reference>
<dbReference type="Proteomes" id="UP000044602">
    <property type="component" value="Unassembled WGS sequence"/>
</dbReference>
<dbReference type="EMBL" id="CVQH01010224">
    <property type="protein sequence ID" value="CRK19045.1"/>
    <property type="molecule type" value="Genomic_DNA"/>
</dbReference>
<gene>
    <name evidence="2" type="ORF">BN1708_012498</name>
</gene>
<evidence type="ECO:0000313" key="2">
    <source>
        <dbReference type="EMBL" id="CRK19045.1"/>
    </source>
</evidence>